<accession>A0A0M3HVY9</accession>
<dbReference type="Proteomes" id="UP000036681">
    <property type="component" value="Unplaced"/>
</dbReference>
<keyword evidence="2" id="KW-1185">Reference proteome</keyword>
<evidence type="ECO:0000313" key="3">
    <source>
        <dbReference type="WBParaSite" id="ALUE_0000721101-mRNA-1"/>
    </source>
</evidence>
<organism evidence="2 3">
    <name type="scientific">Ascaris lumbricoides</name>
    <name type="common">Giant roundworm</name>
    <dbReference type="NCBI Taxonomy" id="6252"/>
    <lineage>
        <taxon>Eukaryota</taxon>
        <taxon>Metazoa</taxon>
        <taxon>Ecdysozoa</taxon>
        <taxon>Nematoda</taxon>
        <taxon>Chromadorea</taxon>
        <taxon>Rhabditida</taxon>
        <taxon>Spirurina</taxon>
        <taxon>Ascaridomorpha</taxon>
        <taxon>Ascaridoidea</taxon>
        <taxon>Ascarididae</taxon>
        <taxon>Ascaris</taxon>
    </lineage>
</organism>
<evidence type="ECO:0000256" key="1">
    <source>
        <dbReference type="SAM" id="Coils"/>
    </source>
</evidence>
<keyword evidence="1" id="KW-0175">Coiled coil</keyword>
<evidence type="ECO:0000313" key="2">
    <source>
        <dbReference type="Proteomes" id="UP000036681"/>
    </source>
</evidence>
<reference evidence="3" key="1">
    <citation type="submission" date="2017-02" db="UniProtKB">
        <authorList>
            <consortium name="WormBaseParasite"/>
        </authorList>
    </citation>
    <scope>IDENTIFICATION</scope>
</reference>
<name>A0A0M3HVY9_ASCLU</name>
<dbReference type="AlphaFoldDB" id="A0A0M3HVY9"/>
<sequence>MGEEKEDVLRLAGKKEADEFRDYVERSRTLLSKTNEAARWSEADQSLKGYGEGARLYVGGLVVEKNVLSLWELLAADNDSGTEMENNMFGQLLDTIRCKSQNMEVDQLTACVNEYFRVIKGMSTIIPPNEEDIIVATTLENEQPSQVDQQIERCMICKCSLSFHEFIGDDSEKAWKDECREGNSILLRAKSRYWTLNRQMAKLKDELQESESKRWQTLRTLATTYTHLESKCLRKKVDKLLLFLNISTEKEKQSLTCFEGKKECIEQYEKCKSDLVQDISTQDFEEAKRICFVDMGTRLYRNDKAENAIKSSF</sequence>
<feature type="coiled-coil region" evidence="1">
    <location>
        <begin position="186"/>
        <end position="213"/>
    </location>
</feature>
<protein>
    <submittedName>
        <fullName evidence="3">Clathrin light chain</fullName>
    </submittedName>
</protein>
<dbReference type="WBParaSite" id="ALUE_0000721101-mRNA-1">
    <property type="protein sequence ID" value="ALUE_0000721101-mRNA-1"/>
    <property type="gene ID" value="ALUE_0000721101"/>
</dbReference>
<proteinExistence type="predicted"/>